<name>A0A9E1GL29_9FIRM</name>
<evidence type="ECO:0000313" key="1">
    <source>
        <dbReference type="EMBL" id="MBS6622314.1"/>
    </source>
</evidence>
<accession>A0A9E1GL29</accession>
<protein>
    <submittedName>
        <fullName evidence="1">Uncharacterized protein</fullName>
    </submittedName>
</protein>
<dbReference type="EMBL" id="JAGZYH010000033">
    <property type="protein sequence ID" value="MBS6622314.1"/>
    <property type="molecule type" value="Genomic_DNA"/>
</dbReference>
<reference evidence="1" key="1">
    <citation type="submission" date="2021-02" db="EMBL/GenBank/DDBJ databases">
        <title>Infant gut strain persistence is associated with maternal origin, phylogeny, and functional potential including surface adhesion and iron acquisition.</title>
        <authorList>
            <person name="Lou Y.C."/>
        </authorList>
    </citation>
    <scope>NUCLEOTIDE SEQUENCE</scope>
    <source>
        <strain evidence="1">L2_039_000G1_dasL2_039_000G1_maxbin2.maxbin.077</strain>
    </source>
</reference>
<comment type="caution">
    <text evidence="1">The sequence shown here is derived from an EMBL/GenBank/DDBJ whole genome shotgun (WGS) entry which is preliminary data.</text>
</comment>
<dbReference type="AlphaFoldDB" id="A0A9E1GL29"/>
<proteinExistence type="predicted"/>
<dbReference type="Proteomes" id="UP000811365">
    <property type="component" value="Unassembled WGS sequence"/>
</dbReference>
<gene>
    <name evidence="1" type="ORF">KH315_09180</name>
</gene>
<sequence>MEKYAKRLQDIINEQDFCFEPEEIRTVEKALGVLKKYEDADIPAEACVEYRKFEDELIRDGMSLQHVLD</sequence>
<feature type="non-terminal residue" evidence="1">
    <location>
        <position position="69"/>
    </location>
</feature>
<evidence type="ECO:0000313" key="2">
    <source>
        <dbReference type="Proteomes" id="UP000811365"/>
    </source>
</evidence>
<organism evidence="1 2">
    <name type="scientific">Faecalibacterium prausnitzii</name>
    <dbReference type="NCBI Taxonomy" id="853"/>
    <lineage>
        <taxon>Bacteria</taxon>
        <taxon>Bacillati</taxon>
        <taxon>Bacillota</taxon>
        <taxon>Clostridia</taxon>
        <taxon>Eubacteriales</taxon>
        <taxon>Oscillospiraceae</taxon>
        <taxon>Faecalibacterium</taxon>
    </lineage>
</organism>